<dbReference type="Gene3D" id="3.10.290.10">
    <property type="entry name" value="RNA-binding S4 domain"/>
    <property type="match status" value="1"/>
</dbReference>
<dbReference type="RefSeq" id="WP_009678552.1">
    <property type="nucleotide sequence ID" value="NZ_AEUD01000004.1"/>
</dbReference>
<dbReference type="GO" id="GO:0140098">
    <property type="term" value="F:catalytic activity, acting on RNA"/>
    <property type="evidence" value="ECO:0007669"/>
    <property type="project" value="UniProtKB-ARBA"/>
</dbReference>
<evidence type="ECO:0000313" key="9">
    <source>
        <dbReference type="Proteomes" id="UP000035065"/>
    </source>
</evidence>
<accession>F1YHP1</accession>
<dbReference type="SUPFAM" id="SSF55174">
    <property type="entry name" value="Alpha-L RNA-binding motif"/>
    <property type="match status" value="1"/>
</dbReference>
<keyword evidence="3 6" id="KW-0413">Isomerase</keyword>
<evidence type="ECO:0000256" key="1">
    <source>
        <dbReference type="ARBA" id="ARBA00000073"/>
    </source>
</evidence>
<dbReference type="InterPro" id="IPR006225">
    <property type="entry name" value="PsdUridine_synth_RluC/D"/>
</dbReference>
<keyword evidence="5" id="KW-0694">RNA-binding</keyword>
<sequence length="308" mass="33105">MRDSRAMPVPDGLHGMRVDAGVARVLGLSRTVVATLADAGDITVDGVSVGKSHKLAAGSWLDVLLPEPEQPLTVEPTPVEDLEVIYHDSDIIVVDKPAGVAAHPSLGWSGPTVIGALAAAGFRISTSGAHERQGIVHRLDAGTSGVMVVAASERAYTLLKRAFKQRTVDKRYHALVQGHLDPPSGTIDAPIGRHPGSDWRFAVTANGRESVTHYDTLEMFAAASLLDVHLETGRTHQIRVHFSAMHHPCCGDPTYGADPKLAARLGLDRQWLHARTLGFAHPADGRRVEFTAEYPADLQHALDVLREP</sequence>
<gene>
    <name evidence="8" type="ORF">SCNU_06545</name>
</gene>
<dbReference type="GO" id="GO:0000455">
    <property type="term" value="P:enzyme-directed rRNA pseudouridine synthesis"/>
    <property type="evidence" value="ECO:0007669"/>
    <property type="project" value="TreeGrafter"/>
</dbReference>
<dbReference type="InterPro" id="IPR036986">
    <property type="entry name" value="S4_RNA-bd_sf"/>
</dbReference>
<evidence type="ECO:0000256" key="4">
    <source>
        <dbReference type="PIRSR" id="PIRSR606225-1"/>
    </source>
</evidence>
<dbReference type="InterPro" id="IPR006145">
    <property type="entry name" value="PsdUridine_synth_RsuA/RluA"/>
</dbReference>
<comment type="caution">
    <text evidence="8">The sequence shown here is derived from an EMBL/GenBank/DDBJ whole genome shotgun (WGS) entry which is preliminary data.</text>
</comment>
<dbReference type="EC" id="5.4.99.-" evidence="6"/>
<dbReference type="PANTHER" id="PTHR21600">
    <property type="entry name" value="MITOCHONDRIAL RNA PSEUDOURIDINE SYNTHASE"/>
    <property type="match status" value="1"/>
</dbReference>
<comment type="similarity">
    <text evidence="2 6">Belongs to the pseudouridine synthase RluA family.</text>
</comment>
<evidence type="ECO:0000259" key="7">
    <source>
        <dbReference type="Pfam" id="PF00849"/>
    </source>
</evidence>
<evidence type="ECO:0000256" key="2">
    <source>
        <dbReference type="ARBA" id="ARBA00010876"/>
    </source>
</evidence>
<dbReference type="InterPro" id="IPR050188">
    <property type="entry name" value="RluA_PseudoU_synthase"/>
</dbReference>
<keyword evidence="9" id="KW-1185">Reference proteome</keyword>
<evidence type="ECO:0000256" key="3">
    <source>
        <dbReference type="ARBA" id="ARBA00023235"/>
    </source>
</evidence>
<proteinExistence type="inferred from homology"/>
<dbReference type="InterPro" id="IPR006224">
    <property type="entry name" value="PsdUridine_synth_RluA-like_CS"/>
</dbReference>
<dbReference type="GO" id="GO:0003723">
    <property type="term" value="F:RNA binding"/>
    <property type="evidence" value="ECO:0007669"/>
    <property type="project" value="UniProtKB-KW"/>
</dbReference>
<feature type="domain" description="Pseudouridine synthase RsuA/RluA-like" evidence="7">
    <location>
        <begin position="90"/>
        <end position="244"/>
    </location>
</feature>
<reference evidence="8 9" key="1">
    <citation type="journal article" date="2011" name="J. Bacteriol.">
        <title>Draft Genome Sequence of Gordonia neofelifaecis NRRL B-59395, a Cholesterol-Degrading Actinomycete.</title>
        <authorList>
            <person name="Ge F."/>
            <person name="Li W."/>
            <person name="Chen G."/>
            <person name="Liu Y."/>
            <person name="Zhang G."/>
            <person name="Yong B."/>
            <person name="Wang Q."/>
            <person name="Wang N."/>
            <person name="Huang Z."/>
            <person name="Li W."/>
            <person name="Wang J."/>
            <person name="Wu C."/>
            <person name="Xie Q."/>
            <person name="Liu G."/>
        </authorList>
    </citation>
    <scope>NUCLEOTIDE SEQUENCE [LARGE SCALE GENOMIC DNA]</scope>
    <source>
        <strain evidence="8 9">NRRL B-59395</strain>
    </source>
</reference>
<dbReference type="eggNOG" id="COG0564">
    <property type="taxonomic scope" value="Bacteria"/>
</dbReference>
<comment type="function">
    <text evidence="6">Responsible for synthesis of pseudouridine from uracil.</text>
</comment>
<dbReference type="Gene3D" id="3.30.2350.10">
    <property type="entry name" value="Pseudouridine synthase"/>
    <property type="match status" value="1"/>
</dbReference>
<dbReference type="Proteomes" id="UP000035065">
    <property type="component" value="Unassembled WGS sequence"/>
</dbReference>
<organism evidence="8 9">
    <name type="scientific">Gordonia neofelifaecis NRRL B-59395</name>
    <dbReference type="NCBI Taxonomy" id="644548"/>
    <lineage>
        <taxon>Bacteria</taxon>
        <taxon>Bacillati</taxon>
        <taxon>Actinomycetota</taxon>
        <taxon>Actinomycetes</taxon>
        <taxon>Mycobacteriales</taxon>
        <taxon>Gordoniaceae</taxon>
        <taxon>Gordonia</taxon>
    </lineage>
</organism>
<dbReference type="Pfam" id="PF00849">
    <property type="entry name" value="PseudoU_synth_2"/>
    <property type="match status" value="1"/>
</dbReference>
<dbReference type="AlphaFoldDB" id="F1YHP1"/>
<dbReference type="SUPFAM" id="SSF55120">
    <property type="entry name" value="Pseudouridine synthase"/>
    <property type="match status" value="1"/>
</dbReference>
<name>F1YHP1_9ACTN</name>
<dbReference type="OrthoDB" id="9807829at2"/>
<dbReference type="STRING" id="644548.SCNU_06545"/>
<feature type="active site" evidence="4">
    <location>
        <position position="140"/>
    </location>
</feature>
<dbReference type="CDD" id="cd02869">
    <property type="entry name" value="PseudoU_synth_RluA_like"/>
    <property type="match status" value="1"/>
</dbReference>
<dbReference type="NCBIfam" id="TIGR00005">
    <property type="entry name" value="rluA_subfam"/>
    <property type="match status" value="1"/>
</dbReference>
<evidence type="ECO:0000256" key="6">
    <source>
        <dbReference type="RuleBase" id="RU362028"/>
    </source>
</evidence>
<dbReference type="GO" id="GO:0009982">
    <property type="term" value="F:pseudouridine synthase activity"/>
    <property type="evidence" value="ECO:0007669"/>
    <property type="project" value="InterPro"/>
</dbReference>
<protein>
    <recommendedName>
        <fullName evidence="6">Pseudouridine synthase</fullName>
        <ecNumber evidence="6">5.4.99.-</ecNumber>
    </recommendedName>
</protein>
<comment type="catalytic activity">
    <reaction evidence="1 6">
        <text>a uridine in RNA = a pseudouridine in RNA</text>
        <dbReference type="Rhea" id="RHEA:48348"/>
        <dbReference type="Rhea" id="RHEA-COMP:12068"/>
        <dbReference type="Rhea" id="RHEA-COMP:12069"/>
        <dbReference type="ChEBI" id="CHEBI:65314"/>
        <dbReference type="ChEBI" id="CHEBI:65315"/>
    </reaction>
</comment>
<dbReference type="InterPro" id="IPR020103">
    <property type="entry name" value="PsdUridine_synth_cat_dom_sf"/>
</dbReference>
<dbReference type="EMBL" id="AEUD01000004">
    <property type="protein sequence ID" value="EGD55879.1"/>
    <property type="molecule type" value="Genomic_DNA"/>
</dbReference>
<dbReference type="PROSITE" id="PS50889">
    <property type="entry name" value="S4"/>
    <property type="match status" value="1"/>
</dbReference>
<evidence type="ECO:0000313" key="8">
    <source>
        <dbReference type="EMBL" id="EGD55879.1"/>
    </source>
</evidence>
<evidence type="ECO:0000256" key="5">
    <source>
        <dbReference type="PROSITE-ProRule" id="PRU00182"/>
    </source>
</evidence>
<dbReference type="PROSITE" id="PS01129">
    <property type="entry name" value="PSI_RLU"/>
    <property type="match status" value="1"/>
</dbReference>
<dbReference type="PANTHER" id="PTHR21600:SF44">
    <property type="entry name" value="RIBOSOMAL LARGE SUBUNIT PSEUDOURIDINE SYNTHASE D"/>
    <property type="match status" value="1"/>
</dbReference>